<dbReference type="InterPro" id="IPR005835">
    <property type="entry name" value="NTP_transferase_dom"/>
</dbReference>
<dbReference type="Pfam" id="PF00483">
    <property type="entry name" value="NTP_transferase"/>
    <property type="match status" value="1"/>
</dbReference>
<comment type="caution">
    <text evidence="2">The sequence shown here is derived from an EMBL/GenBank/DDBJ whole genome shotgun (WGS) entry which is preliminary data.</text>
</comment>
<dbReference type="Proteomes" id="UP000245934">
    <property type="component" value="Unassembled WGS sequence"/>
</dbReference>
<dbReference type="PANTHER" id="PTHR22572">
    <property type="entry name" value="SUGAR-1-PHOSPHATE GUANYL TRANSFERASE"/>
    <property type="match status" value="1"/>
</dbReference>
<feature type="domain" description="Nucleotidyl transferase" evidence="1">
    <location>
        <begin position="5"/>
        <end position="134"/>
    </location>
</feature>
<keyword evidence="2" id="KW-0808">Transferase</keyword>
<dbReference type="Gene3D" id="3.90.550.10">
    <property type="entry name" value="Spore Coat Polysaccharide Biosynthesis Protein SpsA, Chain A"/>
    <property type="match status" value="1"/>
</dbReference>
<evidence type="ECO:0000259" key="1">
    <source>
        <dbReference type="Pfam" id="PF00483"/>
    </source>
</evidence>
<proteinExistence type="predicted"/>
<dbReference type="SUPFAM" id="SSF53448">
    <property type="entry name" value="Nucleotide-diphospho-sugar transferases"/>
    <property type="match status" value="1"/>
</dbReference>
<gene>
    <name evidence="2" type="ORF">DLD82_01460</name>
</gene>
<dbReference type="EMBL" id="QGMZ01000004">
    <property type="protein sequence ID" value="PWR76186.1"/>
    <property type="molecule type" value="Genomic_DNA"/>
</dbReference>
<name>A0A2V2NF45_9EURY</name>
<accession>A0A2V2NF45</accession>
<sequence length="234" mass="26395">MLPVVILAGGLATRLYPVTLEIPKSLIEINGTPFIHHQLLLLKEKGVSEVVLCVGHMGEEIESFVGDGSQYGLHVRYSYDGNFLLGTGGAVKKASELLEGAFMIQYGDSYLDVDYESVEQSFRECNLPILMTVYHNRNTFDASNVQMENGMIVKYDKNSLDPAIQYIDYGLLVVKKTIFESYIIEQPFDLSMVLSDYVKAKKIAAYEILDRFYEIGSIQGIKDTAEYIRIRNHI</sequence>
<organism evidence="2 3">
    <name type="scientific">Methanospirillum stamsii</name>
    <dbReference type="NCBI Taxonomy" id="1277351"/>
    <lineage>
        <taxon>Archaea</taxon>
        <taxon>Methanobacteriati</taxon>
        <taxon>Methanobacteriota</taxon>
        <taxon>Stenosarchaea group</taxon>
        <taxon>Methanomicrobia</taxon>
        <taxon>Methanomicrobiales</taxon>
        <taxon>Methanospirillaceae</taxon>
        <taxon>Methanospirillum</taxon>
    </lineage>
</organism>
<reference evidence="2 3" key="1">
    <citation type="submission" date="2018-05" db="EMBL/GenBank/DDBJ databases">
        <title>Draft genome of Methanospirillum stamsii Pt1.</title>
        <authorList>
            <person name="Dueholm M.S."/>
            <person name="Nielsen P.H."/>
            <person name="Bakmann L.F."/>
            <person name="Otzen D.E."/>
        </authorList>
    </citation>
    <scope>NUCLEOTIDE SEQUENCE [LARGE SCALE GENOMIC DNA]</scope>
    <source>
        <strain evidence="2 3">Pt1</strain>
    </source>
</reference>
<dbReference type="AlphaFoldDB" id="A0A2V2NF45"/>
<dbReference type="InterPro" id="IPR029044">
    <property type="entry name" value="Nucleotide-diphossugar_trans"/>
</dbReference>
<dbReference type="InterPro" id="IPR050486">
    <property type="entry name" value="Mannose-1P_guanyltransferase"/>
</dbReference>
<dbReference type="GeneID" id="97609281"/>
<evidence type="ECO:0000313" key="2">
    <source>
        <dbReference type="EMBL" id="PWR76186.1"/>
    </source>
</evidence>
<protein>
    <submittedName>
        <fullName evidence="2">Nucleotidyl transferase</fullName>
    </submittedName>
</protein>
<keyword evidence="3" id="KW-1185">Reference proteome</keyword>
<dbReference type="RefSeq" id="WP_109939321.1">
    <property type="nucleotide sequence ID" value="NZ_CP176366.1"/>
</dbReference>
<dbReference type="GO" id="GO:0016740">
    <property type="term" value="F:transferase activity"/>
    <property type="evidence" value="ECO:0007669"/>
    <property type="project" value="UniProtKB-KW"/>
</dbReference>
<evidence type="ECO:0000313" key="3">
    <source>
        <dbReference type="Proteomes" id="UP000245934"/>
    </source>
</evidence>
<dbReference type="OrthoDB" id="15372at2157"/>